<evidence type="ECO:0000313" key="5">
    <source>
        <dbReference type="EMBL" id="PQQ15024.1"/>
    </source>
</evidence>
<dbReference type="Proteomes" id="UP000250321">
    <property type="component" value="Unassembled WGS sequence"/>
</dbReference>
<feature type="domain" description="SHSP" evidence="4">
    <location>
        <begin position="47"/>
        <end position="152"/>
    </location>
</feature>
<keyword evidence="3" id="KW-1133">Transmembrane helix</keyword>
<gene>
    <name evidence="5" type="ORF">Pyn_31066</name>
</gene>
<evidence type="ECO:0000313" key="6">
    <source>
        <dbReference type="Proteomes" id="UP000250321"/>
    </source>
</evidence>
<protein>
    <submittedName>
        <fullName evidence="5">Inactive protein RESTRICTED TEV MOVEMENT 2-like</fullName>
    </submittedName>
</protein>
<dbReference type="PROSITE" id="PS01031">
    <property type="entry name" value="SHSP"/>
    <property type="match status" value="1"/>
</dbReference>
<keyword evidence="3" id="KW-0812">Transmembrane</keyword>
<reference evidence="5 6" key="1">
    <citation type="submission" date="2018-02" db="EMBL/GenBank/DDBJ databases">
        <title>Draft genome of wild Prunus yedoensis var. nudiflora.</title>
        <authorList>
            <person name="Baek S."/>
            <person name="Kim J.-H."/>
            <person name="Choi K."/>
            <person name="Kim G.-B."/>
            <person name="Cho A."/>
            <person name="Jang H."/>
            <person name="Shin C.-H."/>
            <person name="Yu H.-J."/>
            <person name="Mun J.-H."/>
        </authorList>
    </citation>
    <scope>NUCLEOTIDE SEQUENCE [LARGE SCALE GENOMIC DNA]</scope>
    <source>
        <strain evidence="6">cv. Jeju island</strain>
        <tissue evidence="5">Leaf</tissue>
    </source>
</reference>
<accession>A0A314ZCD8</accession>
<keyword evidence="3" id="KW-0472">Membrane</keyword>
<dbReference type="InterPro" id="IPR008978">
    <property type="entry name" value="HSP20-like_chaperone"/>
</dbReference>
<sequence length="193" mass="22153">MDSNGEVVSIIRSYEDFMPYCKFQREEQYTIHTRFLSMFLLLWSGRDALLYKDNMLENAMIKEVPNAMIRTICFKIAQFNVCLNDEKETIKIEGQRPVDGTRWSRFRQEFKVPCDVYDTKDLHARFGNGVLSIRLPKKKPSNDASDSVVHKSLLLRLKTSKMAILRIAVAVVVGVAVGGYVTFKCLPSISARY</sequence>
<dbReference type="CDD" id="cd06464">
    <property type="entry name" value="ACD_sHsps-like"/>
    <property type="match status" value="1"/>
</dbReference>
<dbReference type="OrthoDB" id="1431247at2759"/>
<keyword evidence="6" id="KW-1185">Reference proteome</keyword>
<dbReference type="InterPro" id="IPR002068">
    <property type="entry name" value="A-crystallin/Hsp20_dom"/>
</dbReference>
<evidence type="ECO:0000256" key="3">
    <source>
        <dbReference type="SAM" id="Phobius"/>
    </source>
</evidence>
<dbReference type="EMBL" id="PJQY01000242">
    <property type="protein sequence ID" value="PQQ15024.1"/>
    <property type="molecule type" value="Genomic_DNA"/>
</dbReference>
<dbReference type="SUPFAM" id="SSF49764">
    <property type="entry name" value="HSP20-like chaperones"/>
    <property type="match status" value="1"/>
</dbReference>
<organism evidence="5 6">
    <name type="scientific">Prunus yedoensis var. nudiflora</name>
    <dbReference type="NCBI Taxonomy" id="2094558"/>
    <lineage>
        <taxon>Eukaryota</taxon>
        <taxon>Viridiplantae</taxon>
        <taxon>Streptophyta</taxon>
        <taxon>Embryophyta</taxon>
        <taxon>Tracheophyta</taxon>
        <taxon>Spermatophyta</taxon>
        <taxon>Magnoliopsida</taxon>
        <taxon>eudicotyledons</taxon>
        <taxon>Gunneridae</taxon>
        <taxon>Pentapetalae</taxon>
        <taxon>rosids</taxon>
        <taxon>fabids</taxon>
        <taxon>Rosales</taxon>
        <taxon>Rosaceae</taxon>
        <taxon>Amygdaloideae</taxon>
        <taxon>Amygdaleae</taxon>
        <taxon>Prunus</taxon>
    </lineage>
</organism>
<dbReference type="Gene3D" id="2.60.40.790">
    <property type="match status" value="1"/>
</dbReference>
<dbReference type="Pfam" id="PF00011">
    <property type="entry name" value="HSP20"/>
    <property type="match status" value="1"/>
</dbReference>
<comment type="similarity">
    <text evidence="1 2">Belongs to the small heat shock protein (HSP20) family.</text>
</comment>
<evidence type="ECO:0000256" key="2">
    <source>
        <dbReference type="RuleBase" id="RU003616"/>
    </source>
</evidence>
<feature type="transmembrane region" description="Helical" evidence="3">
    <location>
        <begin position="163"/>
        <end position="183"/>
    </location>
</feature>
<proteinExistence type="inferred from homology"/>
<dbReference type="AlphaFoldDB" id="A0A314ZCD8"/>
<evidence type="ECO:0000256" key="1">
    <source>
        <dbReference type="PROSITE-ProRule" id="PRU00285"/>
    </source>
</evidence>
<name>A0A314ZCD8_PRUYE</name>
<evidence type="ECO:0000259" key="4">
    <source>
        <dbReference type="PROSITE" id="PS01031"/>
    </source>
</evidence>
<comment type="caution">
    <text evidence="5">The sequence shown here is derived from an EMBL/GenBank/DDBJ whole genome shotgun (WGS) entry which is preliminary data.</text>
</comment>